<comment type="caution">
    <text evidence="1">The sequence shown here is derived from an EMBL/GenBank/DDBJ whole genome shotgun (WGS) entry which is preliminary data.</text>
</comment>
<name>A0A4Q1JVD6_9GAMM</name>
<dbReference type="EMBL" id="SAWZ01000004">
    <property type="protein sequence ID" value="RXR06111.1"/>
    <property type="molecule type" value="Genomic_DNA"/>
</dbReference>
<accession>A0A4Q1JVD6</accession>
<gene>
    <name evidence="1" type="ORF">EPA99_09745</name>
</gene>
<evidence type="ECO:0000313" key="1">
    <source>
        <dbReference type="EMBL" id="RXR06111.1"/>
    </source>
</evidence>
<keyword evidence="2" id="KW-1185">Reference proteome</keyword>
<proteinExistence type="predicted"/>
<evidence type="ECO:0000313" key="2">
    <source>
        <dbReference type="Proteomes" id="UP000289784"/>
    </source>
</evidence>
<dbReference type="AlphaFoldDB" id="A0A4Q1JVD6"/>
<sequence>MGTDTPMEQALLARLRQIGAGVGQPVERCEEATQCDLLVVADSMLMRSLARRLVSHRPQMALWVLQADGTLADAQAPQSEPMDQTDIALALQRIGQRAGASVPGTARASAPQPAAAPEPVPISVQVRQHLAARDGSWLLRADGKDLFVLGFDSLTATPLQVDAIPAQLLGAAIGQSPQTVVLSPLDPAHTPLGAQQKTALVPLLWQAALRMHLEPTLMAPMDESSVLKLRRWPDFRVLAHRHDDFRLCTLLLEQACRAREASHRLGIDPGAVFALFNAAYLSGYANLEAATPESDPASGGAAGGTGQRLADTWRNLRTRIGR</sequence>
<dbReference type="Proteomes" id="UP000289784">
    <property type="component" value="Unassembled WGS sequence"/>
</dbReference>
<protein>
    <submittedName>
        <fullName evidence="1">Uncharacterized protein</fullName>
    </submittedName>
</protein>
<reference evidence="1 2" key="1">
    <citation type="submission" date="2019-01" db="EMBL/GenBank/DDBJ databases">
        <title>Pseudoxanthomonas composti sp. nov., isolated from compost.</title>
        <authorList>
            <person name="Yang G."/>
        </authorList>
    </citation>
    <scope>NUCLEOTIDE SEQUENCE [LARGE SCALE GENOMIC DNA]</scope>
    <source>
        <strain evidence="1 2">GSS15</strain>
    </source>
</reference>
<organism evidence="1 2">
    <name type="scientific">Pseudoxanthomonas composti</name>
    <dbReference type="NCBI Taxonomy" id="2137479"/>
    <lineage>
        <taxon>Bacteria</taxon>
        <taxon>Pseudomonadati</taxon>
        <taxon>Pseudomonadota</taxon>
        <taxon>Gammaproteobacteria</taxon>
        <taxon>Lysobacterales</taxon>
        <taxon>Lysobacteraceae</taxon>
        <taxon>Pseudoxanthomonas</taxon>
    </lineage>
</organism>
<dbReference type="RefSeq" id="WP_129471022.1">
    <property type="nucleotide sequence ID" value="NZ_SAWZ01000004.1"/>
</dbReference>
<dbReference type="OrthoDB" id="5988281at2"/>